<organism evidence="2 3">
    <name type="scientific">Romanomermis culicivorax</name>
    <name type="common">Nematode worm</name>
    <dbReference type="NCBI Taxonomy" id="13658"/>
    <lineage>
        <taxon>Eukaryota</taxon>
        <taxon>Metazoa</taxon>
        <taxon>Ecdysozoa</taxon>
        <taxon>Nematoda</taxon>
        <taxon>Enoplea</taxon>
        <taxon>Dorylaimia</taxon>
        <taxon>Mermithida</taxon>
        <taxon>Mermithoidea</taxon>
        <taxon>Mermithidae</taxon>
        <taxon>Romanomermis</taxon>
    </lineage>
</organism>
<dbReference type="Proteomes" id="UP000887565">
    <property type="component" value="Unplaced"/>
</dbReference>
<feature type="region of interest" description="Disordered" evidence="1">
    <location>
        <begin position="1"/>
        <end position="29"/>
    </location>
</feature>
<reference evidence="3" key="1">
    <citation type="submission" date="2022-11" db="UniProtKB">
        <authorList>
            <consortium name="WormBaseParasite"/>
        </authorList>
    </citation>
    <scope>IDENTIFICATION</scope>
</reference>
<name>A0A915I2A2_ROMCU</name>
<keyword evidence="2" id="KW-1185">Reference proteome</keyword>
<evidence type="ECO:0000313" key="3">
    <source>
        <dbReference type="WBParaSite" id="nRc.2.0.1.t08262-RA"/>
    </source>
</evidence>
<dbReference type="WBParaSite" id="nRc.2.0.1.t08262-RA">
    <property type="protein sequence ID" value="nRc.2.0.1.t08262-RA"/>
    <property type="gene ID" value="nRc.2.0.1.g08262"/>
</dbReference>
<dbReference type="AlphaFoldDB" id="A0A915I2A2"/>
<feature type="compositionally biased region" description="Polar residues" evidence="1">
    <location>
        <begin position="1"/>
        <end position="21"/>
    </location>
</feature>
<sequence length="141" mass="15551">MPKSSGRQTAPFSANLWSNGEPNGKGKSGNQISSCIQFSSTYAADDEFCSNVAHVYCHIYNVSAPKPVVQRNLVDSKDSPTSGSCPAPWIKILNFYYYYNFSTLYNSVPEALAACRSIHPDATLPLDPLGAYGQMEYLFQY</sequence>
<evidence type="ECO:0000313" key="2">
    <source>
        <dbReference type="Proteomes" id="UP000887565"/>
    </source>
</evidence>
<accession>A0A915I2A2</accession>
<protein>
    <submittedName>
        <fullName evidence="3">Uncharacterized protein</fullName>
    </submittedName>
</protein>
<proteinExistence type="predicted"/>
<evidence type="ECO:0000256" key="1">
    <source>
        <dbReference type="SAM" id="MobiDB-lite"/>
    </source>
</evidence>